<dbReference type="InterPro" id="IPR003593">
    <property type="entry name" value="AAA+_ATPase"/>
</dbReference>
<evidence type="ECO:0000313" key="10">
    <source>
        <dbReference type="EMBL" id="TDG68909.1"/>
    </source>
</evidence>
<dbReference type="SUPFAM" id="SSF52540">
    <property type="entry name" value="P-loop containing nucleoside triphosphate hydrolases"/>
    <property type="match status" value="1"/>
</dbReference>
<evidence type="ECO:0000313" key="11">
    <source>
        <dbReference type="Proteomes" id="UP000295681"/>
    </source>
</evidence>
<dbReference type="AlphaFoldDB" id="A0A4R5N9S8"/>
<evidence type="ECO:0000256" key="1">
    <source>
        <dbReference type="ARBA" id="ARBA00004651"/>
    </source>
</evidence>
<dbReference type="RefSeq" id="WP_010008142.1">
    <property type="nucleotide sequence ID" value="NZ_JAGYGP010000002.1"/>
</dbReference>
<sequence>MHNLKQLLKHDKWVMPLLRQRKMSLFWSIFLNFMMIFSAGALMFVSGFLISRSAQRPSNILIIYVPIVLTRLFGISRPVFRYTQRLVSHNWVLNVVSKTRRALYESVASHADYIRGSIQKGKVLGLLADDLDRLQNLYLRTLFPLGTGIILYLFIIIALGTMSLWLMLFWLLMLAIILLAVPIFSLLMNRQRIQKQKQLQSQLYTDATDAVLGLQDWLLAGRQADLVASQQTTMRSLAKIKGKSMHFGWWRDFAIQMLVLILVVVTLYWSNHYFAGQSQLINYIAAFTLAIFTLADSFLGVNQGMSEATFYEDSIRRLNDLPEPRQQQKIAQPLQQHAAIQFDQVSFSYGDRQILKHLDLNIAAGEKIAILGRSGAGKTTLLKLLSGDLQPDTGHIYLNKKKYHDLHPQIAILDQQTYLFDTTIRNNIRMGNLSATQEQIEQAVEQAGLSDLLKSLAQGYDTPMHEAGTRFSGGERQRFALARILLQDAPIVILDEPTVALDPKTEQEVLDRIFKALSGRTIIWVTHHLTGIQNVDHVYFLEDGQFILSGTPQKLAQESPRFQQLLKLDQY</sequence>
<organism evidence="10 11">
    <name type="scientific">Leuconostoc fallax</name>
    <dbReference type="NCBI Taxonomy" id="1251"/>
    <lineage>
        <taxon>Bacteria</taxon>
        <taxon>Bacillati</taxon>
        <taxon>Bacillota</taxon>
        <taxon>Bacilli</taxon>
        <taxon>Lactobacillales</taxon>
        <taxon>Lactobacillaceae</taxon>
        <taxon>Leuconostoc</taxon>
    </lineage>
</organism>
<dbReference type="PANTHER" id="PTHR24221:SF653">
    <property type="entry name" value="TRANSPORT ATP-BINDING PROTEIN CYDC"/>
    <property type="match status" value="1"/>
</dbReference>
<dbReference type="STRING" id="907931.GCA_000165675_00554"/>
<dbReference type="GO" id="GO:0045454">
    <property type="term" value="P:cell redox homeostasis"/>
    <property type="evidence" value="ECO:0007669"/>
    <property type="project" value="InterPro"/>
</dbReference>
<evidence type="ECO:0000259" key="8">
    <source>
        <dbReference type="PROSITE" id="PS50893"/>
    </source>
</evidence>
<dbReference type="InterPro" id="IPR039421">
    <property type="entry name" value="Type_1_exporter"/>
</dbReference>
<dbReference type="PROSITE" id="PS00211">
    <property type="entry name" value="ABC_TRANSPORTER_1"/>
    <property type="match status" value="1"/>
</dbReference>
<dbReference type="InterPro" id="IPR027417">
    <property type="entry name" value="P-loop_NTPase"/>
</dbReference>
<dbReference type="SUPFAM" id="SSF90123">
    <property type="entry name" value="ABC transporter transmembrane region"/>
    <property type="match status" value="1"/>
</dbReference>
<feature type="transmembrane region" description="Helical" evidence="7">
    <location>
        <begin position="281"/>
        <end position="301"/>
    </location>
</feature>
<dbReference type="InterPro" id="IPR036640">
    <property type="entry name" value="ABC1_TM_sf"/>
</dbReference>
<evidence type="ECO:0000259" key="9">
    <source>
        <dbReference type="PROSITE" id="PS50929"/>
    </source>
</evidence>
<dbReference type="Gene3D" id="3.40.50.300">
    <property type="entry name" value="P-loop containing nucleotide triphosphate hydrolases"/>
    <property type="match status" value="1"/>
</dbReference>
<dbReference type="EMBL" id="PUFI01000009">
    <property type="protein sequence ID" value="TDG68909.1"/>
    <property type="molecule type" value="Genomic_DNA"/>
</dbReference>
<dbReference type="InterPro" id="IPR014223">
    <property type="entry name" value="ABC_CydC/D"/>
</dbReference>
<dbReference type="NCBIfam" id="TIGR02868">
    <property type="entry name" value="CydC"/>
    <property type="match status" value="1"/>
</dbReference>
<dbReference type="SMART" id="SM00382">
    <property type="entry name" value="AAA"/>
    <property type="match status" value="1"/>
</dbReference>
<dbReference type="Gene3D" id="1.20.1560.10">
    <property type="entry name" value="ABC transporter type 1, transmembrane domain"/>
    <property type="match status" value="1"/>
</dbReference>
<gene>
    <name evidence="10" type="ORF">C5L23_000828</name>
</gene>
<name>A0A4R5N9S8_9LACO</name>
<dbReference type="InterPro" id="IPR011527">
    <property type="entry name" value="ABC1_TM_dom"/>
</dbReference>
<dbReference type="GO" id="GO:0034040">
    <property type="term" value="F:ATPase-coupled lipid transmembrane transporter activity"/>
    <property type="evidence" value="ECO:0007669"/>
    <property type="project" value="TreeGrafter"/>
</dbReference>
<comment type="subcellular location">
    <subcellularLocation>
        <location evidence="1">Cell membrane</location>
        <topology evidence="1">Multi-pass membrane protein</topology>
    </subcellularLocation>
</comment>
<feature type="transmembrane region" description="Helical" evidence="7">
    <location>
        <begin position="137"/>
        <end position="159"/>
    </location>
</feature>
<evidence type="ECO:0000256" key="4">
    <source>
        <dbReference type="ARBA" id="ARBA00022840"/>
    </source>
</evidence>
<evidence type="ECO:0000256" key="7">
    <source>
        <dbReference type="SAM" id="Phobius"/>
    </source>
</evidence>
<keyword evidence="11" id="KW-1185">Reference proteome</keyword>
<evidence type="ECO:0000256" key="6">
    <source>
        <dbReference type="ARBA" id="ARBA00023136"/>
    </source>
</evidence>
<dbReference type="CDD" id="cd03247">
    <property type="entry name" value="ABCC_cytochrome_bd"/>
    <property type="match status" value="1"/>
</dbReference>
<feature type="transmembrane region" description="Helical" evidence="7">
    <location>
        <begin position="165"/>
        <end position="187"/>
    </location>
</feature>
<dbReference type="Proteomes" id="UP000295681">
    <property type="component" value="Unassembled WGS sequence"/>
</dbReference>
<comment type="caution">
    <text evidence="10">The sequence shown here is derived from an EMBL/GenBank/DDBJ whole genome shotgun (WGS) entry which is preliminary data.</text>
</comment>
<keyword evidence="4" id="KW-0067">ATP-binding</keyword>
<feature type="transmembrane region" description="Helical" evidence="7">
    <location>
        <begin position="61"/>
        <end position="80"/>
    </location>
</feature>
<dbReference type="PROSITE" id="PS50929">
    <property type="entry name" value="ABC_TM1F"/>
    <property type="match status" value="1"/>
</dbReference>
<feature type="domain" description="ABC transporter" evidence="8">
    <location>
        <begin position="340"/>
        <end position="568"/>
    </location>
</feature>
<accession>A0A4R5N9S8</accession>
<evidence type="ECO:0000256" key="2">
    <source>
        <dbReference type="ARBA" id="ARBA00022692"/>
    </source>
</evidence>
<feature type="domain" description="ABC transmembrane type-1" evidence="9">
    <location>
        <begin position="26"/>
        <end position="298"/>
    </location>
</feature>
<feature type="transmembrane region" description="Helical" evidence="7">
    <location>
        <begin position="249"/>
        <end position="269"/>
    </location>
</feature>
<protein>
    <submittedName>
        <fullName evidence="10">Uncharacterized protein</fullName>
    </submittedName>
</protein>
<dbReference type="InterPro" id="IPR017871">
    <property type="entry name" value="ABC_transporter-like_CS"/>
</dbReference>
<keyword evidence="5 7" id="KW-1133">Transmembrane helix</keyword>
<dbReference type="GO" id="GO:0005886">
    <property type="term" value="C:plasma membrane"/>
    <property type="evidence" value="ECO:0007669"/>
    <property type="project" value="UniProtKB-SubCell"/>
</dbReference>
<keyword evidence="2 7" id="KW-0812">Transmembrane</keyword>
<dbReference type="GO" id="GO:0005524">
    <property type="term" value="F:ATP binding"/>
    <property type="evidence" value="ECO:0007669"/>
    <property type="project" value="UniProtKB-KW"/>
</dbReference>
<dbReference type="PROSITE" id="PS50893">
    <property type="entry name" value="ABC_TRANSPORTER_2"/>
    <property type="match status" value="1"/>
</dbReference>
<dbReference type="GO" id="GO:0016887">
    <property type="term" value="F:ATP hydrolysis activity"/>
    <property type="evidence" value="ECO:0007669"/>
    <property type="project" value="InterPro"/>
</dbReference>
<reference evidence="10 11" key="1">
    <citation type="journal article" date="2019" name="Appl. Microbiol. Biotechnol.">
        <title>Uncovering carbohydrate metabolism through a genotype-phenotype association study of 56 lactic acid bacteria genomes.</title>
        <authorList>
            <person name="Buron-Moles G."/>
            <person name="Chailyan A."/>
            <person name="Dolejs I."/>
            <person name="Forster J."/>
            <person name="Miks M.H."/>
        </authorList>
    </citation>
    <scope>NUCLEOTIDE SEQUENCE [LARGE SCALE GENOMIC DNA]</scope>
    <source>
        <strain evidence="10 11">ATCC 700006</strain>
    </source>
</reference>
<keyword evidence="3" id="KW-0547">Nucleotide-binding</keyword>
<dbReference type="GO" id="GO:0034775">
    <property type="term" value="P:glutathione transmembrane transport"/>
    <property type="evidence" value="ECO:0007669"/>
    <property type="project" value="InterPro"/>
</dbReference>
<proteinExistence type="predicted"/>
<keyword evidence="6 7" id="KW-0472">Membrane</keyword>
<dbReference type="Pfam" id="PF00005">
    <property type="entry name" value="ABC_tran"/>
    <property type="match status" value="1"/>
</dbReference>
<evidence type="ECO:0000256" key="3">
    <source>
        <dbReference type="ARBA" id="ARBA00022741"/>
    </source>
</evidence>
<feature type="transmembrane region" description="Helical" evidence="7">
    <location>
        <begin position="25"/>
        <end position="49"/>
    </location>
</feature>
<evidence type="ECO:0000256" key="5">
    <source>
        <dbReference type="ARBA" id="ARBA00022989"/>
    </source>
</evidence>
<dbReference type="GO" id="GO:0140359">
    <property type="term" value="F:ABC-type transporter activity"/>
    <property type="evidence" value="ECO:0007669"/>
    <property type="project" value="InterPro"/>
</dbReference>
<dbReference type="PANTHER" id="PTHR24221">
    <property type="entry name" value="ATP-BINDING CASSETTE SUB-FAMILY B"/>
    <property type="match status" value="1"/>
</dbReference>
<dbReference type="InterPro" id="IPR003439">
    <property type="entry name" value="ABC_transporter-like_ATP-bd"/>
</dbReference>